<proteinExistence type="predicted"/>
<reference evidence="1" key="1">
    <citation type="journal article" date="2002" name="Nature">
        <title>The genome sequence and structure of rice chromosome 1.</title>
        <authorList>
            <person name="Sasaki T."/>
            <person name="Matsumoto T."/>
            <person name="Yamamoto K."/>
            <person name="Sakata K."/>
            <person name="Baba T."/>
            <person name="Katayose Y."/>
            <person name="Wu J."/>
            <person name="Niimura Y."/>
            <person name="Cheng Z."/>
            <person name="Nagamura Y."/>
            <person name="Antonio B.A."/>
            <person name="Kanamori H."/>
            <person name="Hosokawa S."/>
            <person name="Masukawa M."/>
            <person name="Arikawa K."/>
            <person name="Chiden Y."/>
            <person name="Hayashi M."/>
            <person name="Okamoto M."/>
            <person name="Ando T."/>
            <person name="Aoki H."/>
            <person name="Arita K."/>
            <person name="Hamada M."/>
            <person name="Harada C."/>
            <person name="Hijishita S."/>
            <person name="Honda M."/>
            <person name="Ichikawa Y."/>
            <person name="Idonuma A."/>
            <person name="Iijima M."/>
            <person name="Ikeda M."/>
            <person name="Ikeno M."/>
            <person name="Itoh S."/>
            <person name="Itoh T."/>
            <person name="Itoh Y."/>
            <person name="Itoh Y."/>
            <person name="Iwabuchi A."/>
            <person name="Kamiya K."/>
            <person name="Karasawa W."/>
            <person name="Katagiri S."/>
            <person name="Kikuta A."/>
            <person name="Kobayashi N."/>
            <person name="Kono I."/>
            <person name="Machita K."/>
            <person name="Maehara T."/>
            <person name="Mizuno H."/>
            <person name="Mizubayashi T."/>
            <person name="Mukai Y."/>
            <person name="Nagasaki H."/>
            <person name="Nakashima M."/>
            <person name="Nakama Y."/>
            <person name="Nakamichi Y."/>
            <person name="Nakamura M."/>
            <person name="Namiki N."/>
            <person name="Negishi M."/>
            <person name="Ohta I."/>
            <person name="Ono N."/>
            <person name="Saji S."/>
            <person name="Sakai K."/>
            <person name="Shibata M."/>
            <person name="Shimokawa T."/>
            <person name="Shomura A."/>
            <person name="Song J."/>
            <person name="Takazaki Y."/>
            <person name="Terasawa K."/>
            <person name="Tsuji K."/>
            <person name="Waki K."/>
            <person name="Yamagata H."/>
            <person name="Yamane H."/>
            <person name="Yoshiki S."/>
            <person name="Yoshihara R."/>
            <person name="Yukawa K."/>
            <person name="Zhong H."/>
            <person name="Iwama H."/>
            <person name="Endo T."/>
            <person name="Ito H."/>
            <person name="Hahn J.H."/>
            <person name="Kim H.I."/>
            <person name="Eun M.Y."/>
            <person name="Yano M."/>
            <person name="Jiang J."/>
            <person name="Gojobori T."/>
        </authorList>
    </citation>
    <scope>NUCLEOTIDE SEQUENCE [LARGE SCALE GENOMIC DNA]</scope>
</reference>
<dbReference type="AlphaFoldDB" id="Q5ZC16"/>
<organism evidence="1">
    <name type="scientific">Oryza sativa subsp. japonica</name>
    <name type="common">Rice</name>
    <dbReference type="NCBI Taxonomy" id="39947"/>
    <lineage>
        <taxon>Eukaryota</taxon>
        <taxon>Viridiplantae</taxon>
        <taxon>Streptophyta</taxon>
        <taxon>Embryophyta</taxon>
        <taxon>Tracheophyta</taxon>
        <taxon>Spermatophyta</taxon>
        <taxon>Magnoliopsida</taxon>
        <taxon>Liliopsida</taxon>
        <taxon>Poales</taxon>
        <taxon>Poaceae</taxon>
        <taxon>BOP clade</taxon>
        <taxon>Oryzoideae</taxon>
        <taxon>Oryzeae</taxon>
        <taxon>Oryzinae</taxon>
        <taxon>Oryza</taxon>
        <taxon>Oryza sativa</taxon>
    </lineage>
</organism>
<name>Q5ZC16_ORYSJ</name>
<evidence type="ECO:0000313" key="1">
    <source>
        <dbReference type="EMBL" id="BAD52931.1"/>
    </source>
</evidence>
<sequence length="138" mass="16362">MNNPRQAGETSTTIDFTKLLQTYVTDEIDPYLLPLHHHHDGLLRHNIADGLLQQGNTPPPLVHKDGHPASYDRLIYKPLYRRYRPCPLRRQRPRHRRRRRSRHLRRQRLHQLGITFVMIATRRERTNQSGGLITNDVL</sequence>
<dbReference type="EMBL" id="AP003258">
    <property type="protein sequence ID" value="BAD52931.1"/>
    <property type="molecule type" value="Genomic_DNA"/>
</dbReference>
<gene>
    <name evidence="1" type="primary">P0463A02.28</name>
</gene>
<accession>Q5ZC16</accession>
<dbReference type="Proteomes" id="UP000817658">
    <property type="component" value="Chromosome 1"/>
</dbReference>
<protein>
    <submittedName>
        <fullName evidence="1">Uncharacterized protein</fullName>
    </submittedName>
</protein>